<evidence type="ECO:0000313" key="4">
    <source>
        <dbReference type="EMBL" id="SDH91652.1"/>
    </source>
</evidence>
<accession>A0A1G8GB57</accession>
<evidence type="ECO:0000256" key="2">
    <source>
        <dbReference type="ARBA" id="ARBA00023002"/>
    </source>
</evidence>
<feature type="domain" description="Ketoreductase" evidence="3">
    <location>
        <begin position="12"/>
        <end position="191"/>
    </location>
</feature>
<dbReference type="Gene3D" id="3.40.50.720">
    <property type="entry name" value="NAD(P)-binding Rossmann-like Domain"/>
    <property type="match status" value="1"/>
</dbReference>
<dbReference type="GO" id="GO:0016616">
    <property type="term" value="F:oxidoreductase activity, acting on the CH-OH group of donors, NAD or NADP as acceptor"/>
    <property type="evidence" value="ECO:0007669"/>
    <property type="project" value="TreeGrafter"/>
</dbReference>
<comment type="similarity">
    <text evidence="1">Belongs to the short-chain dehydrogenases/reductases (SDR) family.</text>
</comment>
<dbReference type="SMART" id="SM00822">
    <property type="entry name" value="PKS_KR"/>
    <property type="match status" value="1"/>
</dbReference>
<organism evidence="4 5">
    <name type="scientific">Rhodococcus triatomae</name>
    <dbReference type="NCBI Taxonomy" id="300028"/>
    <lineage>
        <taxon>Bacteria</taxon>
        <taxon>Bacillati</taxon>
        <taxon>Actinomycetota</taxon>
        <taxon>Actinomycetes</taxon>
        <taxon>Mycobacteriales</taxon>
        <taxon>Nocardiaceae</taxon>
        <taxon>Rhodococcus</taxon>
    </lineage>
</organism>
<dbReference type="PRINTS" id="PR00081">
    <property type="entry name" value="GDHRDH"/>
</dbReference>
<dbReference type="EMBL" id="FNDN01000004">
    <property type="protein sequence ID" value="SDH91652.1"/>
    <property type="molecule type" value="Genomic_DNA"/>
</dbReference>
<dbReference type="SUPFAM" id="SSF51735">
    <property type="entry name" value="NAD(P)-binding Rossmann-fold domains"/>
    <property type="match status" value="1"/>
</dbReference>
<evidence type="ECO:0000313" key="5">
    <source>
        <dbReference type="Proteomes" id="UP000183263"/>
    </source>
</evidence>
<keyword evidence="2" id="KW-0560">Oxidoreductase</keyword>
<dbReference type="InterPro" id="IPR057326">
    <property type="entry name" value="KR_dom"/>
</dbReference>
<dbReference type="PANTHER" id="PTHR42760">
    <property type="entry name" value="SHORT-CHAIN DEHYDROGENASES/REDUCTASES FAMILY MEMBER"/>
    <property type="match status" value="1"/>
</dbReference>
<dbReference type="InterPro" id="IPR036291">
    <property type="entry name" value="NAD(P)-bd_dom_sf"/>
</dbReference>
<dbReference type="InterPro" id="IPR002347">
    <property type="entry name" value="SDR_fam"/>
</dbReference>
<sequence length="253" mass="26083">MSVLDRFRLTDKVVVVTGASSGLGVAFAQAAAEAGADVVLAARRVDRLAGTADLVRAAGRTPLSVATDIADPAQAQHMIDAAMEQFGKVDVLINNAGVGTAVPATRETADEFRQVIDINLNGSYWAAQAAGRVMQPGSAIVNISSVLGLTTAGLPQAAYAASKAGVIGLTRDLAQQWGARKGIRVNAIAPGFFRSEMTDQYKDGYLDAMAARLVIPRLGDPAELAATVVWLASDAAGYVTGQTLAVDGGITIT</sequence>
<protein>
    <submittedName>
        <fullName evidence="4">NAD(P)-dependent dehydrogenase, short-chain alcohol dehydrogenase family</fullName>
    </submittedName>
</protein>
<reference evidence="4 5" key="1">
    <citation type="submission" date="2016-10" db="EMBL/GenBank/DDBJ databases">
        <authorList>
            <person name="de Groot N.N."/>
        </authorList>
    </citation>
    <scope>NUCLEOTIDE SEQUENCE [LARGE SCALE GENOMIC DNA]</scope>
    <source>
        <strain evidence="4 5">DSM 44892</strain>
    </source>
</reference>
<dbReference type="Pfam" id="PF13561">
    <property type="entry name" value="adh_short_C2"/>
    <property type="match status" value="1"/>
</dbReference>
<dbReference type="InterPro" id="IPR020904">
    <property type="entry name" value="Sc_DH/Rdtase_CS"/>
</dbReference>
<name>A0A1G8GB57_9NOCA</name>
<keyword evidence="5" id="KW-1185">Reference proteome</keyword>
<dbReference type="FunFam" id="3.40.50.720:FF:000084">
    <property type="entry name" value="Short-chain dehydrogenase reductase"/>
    <property type="match status" value="1"/>
</dbReference>
<dbReference type="Proteomes" id="UP000183263">
    <property type="component" value="Unassembled WGS sequence"/>
</dbReference>
<proteinExistence type="inferred from homology"/>
<dbReference type="AlphaFoldDB" id="A0A1G8GB57"/>
<evidence type="ECO:0000256" key="1">
    <source>
        <dbReference type="ARBA" id="ARBA00006484"/>
    </source>
</evidence>
<dbReference type="OrthoDB" id="517007at2"/>
<dbReference type="RefSeq" id="WP_072737219.1">
    <property type="nucleotide sequence ID" value="NZ_CP048813.1"/>
</dbReference>
<dbReference type="PRINTS" id="PR00080">
    <property type="entry name" value="SDRFAMILY"/>
</dbReference>
<dbReference type="PROSITE" id="PS00061">
    <property type="entry name" value="ADH_SHORT"/>
    <property type="match status" value="1"/>
</dbReference>
<evidence type="ECO:0000259" key="3">
    <source>
        <dbReference type="SMART" id="SM00822"/>
    </source>
</evidence>
<gene>
    <name evidence="4" type="ORF">SAMN05444695_10435</name>
</gene>
<dbReference type="PANTHER" id="PTHR42760:SF133">
    <property type="entry name" value="3-OXOACYL-[ACYL-CARRIER-PROTEIN] REDUCTASE"/>
    <property type="match status" value="1"/>
</dbReference>